<dbReference type="EMBL" id="PJEX01000369">
    <property type="protein sequence ID" value="TKW50686.1"/>
    <property type="molecule type" value="Genomic_DNA"/>
</dbReference>
<name>A0A4V6DFW8_9PEZI</name>
<proteinExistence type="predicted"/>
<dbReference type="Proteomes" id="UP000310108">
    <property type="component" value="Unassembled WGS sequence"/>
</dbReference>
<keyword evidence="2" id="KW-1185">Reference proteome</keyword>
<sequence length="136" mass="15123">MYSLLSKLDPGPIVISTGWTCPWPLSCTSAYGLPLDPRLLVVTLDIPADRALWVYIVAHTAAVKSELPLFAPSVEADGFVRKAGCLKRGEAFHLSFHCFFTQWPRTQEASAQQLGFMHDLVDHLWQDEKSQPKSPG</sequence>
<evidence type="ECO:0000313" key="1">
    <source>
        <dbReference type="EMBL" id="TKW50686.1"/>
    </source>
</evidence>
<dbReference type="AlphaFoldDB" id="A0A4V6DFW8"/>
<protein>
    <submittedName>
        <fullName evidence="1">Uncharacterized protein</fullName>
    </submittedName>
</protein>
<accession>A0A4V6DFW8</accession>
<evidence type="ECO:0000313" key="2">
    <source>
        <dbReference type="Proteomes" id="UP000310108"/>
    </source>
</evidence>
<organism evidence="1 2">
    <name type="scientific">Colletotrichum tanaceti</name>
    <dbReference type="NCBI Taxonomy" id="1306861"/>
    <lineage>
        <taxon>Eukaryota</taxon>
        <taxon>Fungi</taxon>
        <taxon>Dikarya</taxon>
        <taxon>Ascomycota</taxon>
        <taxon>Pezizomycotina</taxon>
        <taxon>Sordariomycetes</taxon>
        <taxon>Hypocreomycetidae</taxon>
        <taxon>Glomerellales</taxon>
        <taxon>Glomerellaceae</taxon>
        <taxon>Colletotrichum</taxon>
        <taxon>Colletotrichum destructivum species complex</taxon>
    </lineage>
</organism>
<reference evidence="1 2" key="1">
    <citation type="journal article" date="2019" name="PLoS ONE">
        <title>Comparative genome analysis indicates high evolutionary potential of pathogenicity genes in Colletotrichum tanaceti.</title>
        <authorList>
            <person name="Lelwala R.V."/>
            <person name="Korhonen P.K."/>
            <person name="Young N.D."/>
            <person name="Scott J.B."/>
            <person name="Ades P.A."/>
            <person name="Gasser R.B."/>
            <person name="Taylor P.W.J."/>
        </authorList>
    </citation>
    <scope>NUCLEOTIDE SEQUENCE [LARGE SCALE GENOMIC DNA]</scope>
    <source>
        <strain evidence="1">BRIP57314</strain>
    </source>
</reference>
<comment type="caution">
    <text evidence="1">The sequence shown here is derived from an EMBL/GenBank/DDBJ whole genome shotgun (WGS) entry which is preliminary data.</text>
</comment>
<gene>
    <name evidence="1" type="ORF">CTA1_3712</name>
</gene>